<reference evidence="1 2" key="1">
    <citation type="submission" date="2018-05" db="EMBL/GenBank/DDBJ databases">
        <title>Draft genome sequence of Scytalidium lignicola DSM 105466, a ubiquitous saprotrophic fungus.</title>
        <authorList>
            <person name="Buettner E."/>
            <person name="Gebauer A.M."/>
            <person name="Hofrichter M."/>
            <person name="Liers C."/>
            <person name="Kellner H."/>
        </authorList>
    </citation>
    <scope>NUCLEOTIDE SEQUENCE [LARGE SCALE GENOMIC DNA]</scope>
    <source>
        <strain evidence="1 2">DSM 105466</strain>
    </source>
</reference>
<dbReference type="EMBL" id="NCSJ02000005">
    <property type="protein sequence ID" value="RFU35740.1"/>
    <property type="molecule type" value="Genomic_DNA"/>
</dbReference>
<evidence type="ECO:0000313" key="1">
    <source>
        <dbReference type="EMBL" id="RFU35740.1"/>
    </source>
</evidence>
<accession>A0A3E2HQU6</accession>
<comment type="caution">
    <text evidence="1">The sequence shown here is derived from an EMBL/GenBank/DDBJ whole genome shotgun (WGS) entry which is preliminary data.</text>
</comment>
<evidence type="ECO:0000313" key="2">
    <source>
        <dbReference type="Proteomes" id="UP000258309"/>
    </source>
</evidence>
<sequence>MLSKIPTMDEGIGQGRQTGVILGEMITGSEIPSFSSKSEGFAARLFFAPFGSRTGTCEQNRFWAGVGKGGVASAASTRVLG</sequence>
<gene>
    <name evidence="1" type="ORF">B7463_g590</name>
</gene>
<organism evidence="1 2">
    <name type="scientific">Scytalidium lignicola</name>
    <name type="common">Hyphomycete</name>
    <dbReference type="NCBI Taxonomy" id="5539"/>
    <lineage>
        <taxon>Eukaryota</taxon>
        <taxon>Fungi</taxon>
        <taxon>Dikarya</taxon>
        <taxon>Ascomycota</taxon>
        <taxon>Pezizomycotina</taxon>
        <taxon>Leotiomycetes</taxon>
        <taxon>Leotiomycetes incertae sedis</taxon>
        <taxon>Scytalidium</taxon>
    </lineage>
</organism>
<keyword evidence="2" id="KW-1185">Reference proteome</keyword>
<proteinExistence type="predicted"/>
<feature type="non-terminal residue" evidence="1">
    <location>
        <position position="81"/>
    </location>
</feature>
<name>A0A3E2HQU6_SCYLI</name>
<dbReference type="Proteomes" id="UP000258309">
    <property type="component" value="Unassembled WGS sequence"/>
</dbReference>
<feature type="non-terminal residue" evidence="1">
    <location>
        <position position="1"/>
    </location>
</feature>
<dbReference type="AlphaFoldDB" id="A0A3E2HQU6"/>
<protein>
    <submittedName>
        <fullName evidence="1">Uncharacterized protein</fullName>
    </submittedName>
</protein>